<organism evidence="2 3">
    <name type="scientific">Fonsecaea multimorphosa CBS 102226</name>
    <dbReference type="NCBI Taxonomy" id="1442371"/>
    <lineage>
        <taxon>Eukaryota</taxon>
        <taxon>Fungi</taxon>
        <taxon>Dikarya</taxon>
        <taxon>Ascomycota</taxon>
        <taxon>Pezizomycotina</taxon>
        <taxon>Eurotiomycetes</taxon>
        <taxon>Chaetothyriomycetidae</taxon>
        <taxon>Chaetothyriales</taxon>
        <taxon>Herpotrichiellaceae</taxon>
        <taxon>Fonsecaea</taxon>
    </lineage>
</organism>
<name>A0A0D2GSN7_9EURO</name>
<dbReference type="GeneID" id="27717531"/>
<sequence length="301" mass="31713">MIPIFWCSLLVALAQFGSSQTVSSSDGYTGYSLSVTGNDTDSAVYETEETDTSNGTVTNASTPPDVYLNASVSVGEIDITVKNLSAKINIDAQVLSLLQFNAGVDLSINAVQLNIQNVTAKVELEARLENLVLMINDTLNSIDLNPVIATLGSDVGSLVDTALGGSSTSSSSPSSSTSGLSARSVLLDEGILYSVNDYTGNTHTNRILDQAGNIVDQKLHNDGSVYSSQVVGSYWHDMTFTGHERAVLFNGQSAKESEYSYTPFNGFSSIAAIYQDTEGNVLGTRVLSEIEGGGSSTIADD</sequence>
<keyword evidence="1" id="KW-0732">Signal</keyword>
<feature type="chain" id="PRO_5002243121" evidence="1">
    <location>
        <begin position="20"/>
        <end position="301"/>
    </location>
</feature>
<dbReference type="Proteomes" id="UP000053411">
    <property type="component" value="Unassembled WGS sequence"/>
</dbReference>
<proteinExistence type="predicted"/>
<evidence type="ECO:0000256" key="1">
    <source>
        <dbReference type="SAM" id="SignalP"/>
    </source>
</evidence>
<accession>A0A0D2GSN7</accession>
<dbReference type="AlphaFoldDB" id="A0A0D2GSN7"/>
<protein>
    <submittedName>
        <fullName evidence="2">Uncharacterized protein</fullName>
    </submittedName>
</protein>
<feature type="signal peptide" evidence="1">
    <location>
        <begin position="1"/>
        <end position="19"/>
    </location>
</feature>
<dbReference type="EMBL" id="KN848104">
    <property type="protein sequence ID" value="KIX92465.1"/>
    <property type="molecule type" value="Genomic_DNA"/>
</dbReference>
<dbReference type="OrthoDB" id="4148174at2759"/>
<evidence type="ECO:0000313" key="2">
    <source>
        <dbReference type="EMBL" id="KIX92465.1"/>
    </source>
</evidence>
<evidence type="ECO:0000313" key="3">
    <source>
        <dbReference type="Proteomes" id="UP000053411"/>
    </source>
</evidence>
<reference evidence="2 3" key="1">
    <citation type="submission" date="2015-01" db="EMBL/GenBank/DDBJ databases">
        <title>The Genome Sequence of Fonsecaea multimorphosa CBS 102226.</title>
        <authorList>
            <consortium name="The Broad Institute Genomics Platform"/>
            <person name="Cuomo C."/>
            <person name="de Hoog S."/>
            <person name="Gorbushina A."/>
            <person name="Stielow B."/>
            <person name="Teixiera M."/>
            <person name="Abouelleil A."/>
            <person name="Chapman S.B."/>
            <person name="Priest M."/>
            <person name="Young S.K."/>
            <person name="Wortman J."/>
            <person name="Nusbaum C."/>
            <person name="Birren B."/>
        </authorList>
    </citation>
    <scope>NUCLEOTIDE SEQUENCE [LARGE SCALE GENOMIC DNA]</scope>
    <source>
        <strain evidence="2 3">CBS 102226</strain>
    </source>
</reference>
<gene>
    <name evidence="2" type="ORF">Z520_11785</name>
</gene>
<dbReference type="RefSeq" id="XP_016626588.1">
    <property type="nucleotide sequence ID" value="XM_016782273.1"/>
</dbReference>
<keyword evidence="3" id="KW-1185">Reference proteome</keyword>
<dbReference type="VEuPathDB" id="FungiDB:Z520_11785"/>